<evidence type="ECO:0000313" key="1">
    <source>
        <dbReference type="EMBL" id="RPB26401.1"/>
    </source>
</evidence>
<sequence length="108" mass="12447">MPTGTGHQSILYIVPTTSSWNYKQPKSRCKIRAPAKKLHLPPPDTLLREKVRKKPAQHLTFVWSGLPVVENRTAQWFDPVVPILPVLPSLFTRIVLFTMTRRYHGRCC</sequence>
<reference evidence="1 2" key="1">
    <citation type="journal article" date="2018" name="Nat. Ecol. Evol.">
        <title>Pezizomycetes genomes reveal the molecular basis of ectomycorrhizal truffle lifestyle.</title>
        <authorList>
            <person name="Murat C."/>
            <person name="Payen T."/>
            <person name="Noel B."/>
            <person name="Kuo A."/>
            <person name="Morin E."/>
            <person name="Chen J."/>
            <person name="Kohler A."/>
            <person name="Krizsan K."/>
            <person name="Balestrini R."/>
            <person name="Da Silva C."/>
            <person name="Montanini B."/>
            <person name="Hainaut M."/>
            <person name="Levati E."/>
            <person name="Barry K.W."/>
            <person name="Belfiori B."/>
            <person name="Cichocki N."/>
            <person name="Clum A."/>
            <person name="Dockter R.B."/>
            <person name="Fauchery L."/>
            <person name="Guy J."/>
            <person name="Iotti M."/>
            <person name="Le Tacon F."/>
            <person name="Lindquist E.A."/>
            <person name="Lipzen A."/>
            <person name="Malagnac F."/>
            <person name="Mello A."/>
            <person name="Molinier V."/>
            <person name="Miyauchi S."/>
            <person name="Poulain J."/>
            <person name="Riccioni C."/>
            <person name="Rubini A."/>
            <person name="Sitrit Y."/>
            <person name="Splivallo R."/>
            <person name="Traeger S."/>
            <person name="Wang M."/>
            <person name="Zifcakova L."/>
            <person name="Wipf D."/>
            <person name="Zambonelli A."/>
            <person name="Paolocci F."/>
            <person name="Nowrousian M."/>
            <person name="Ottonello S."/>
            <person name="Baldrian P."/>
            <person name="Spatafora J.W."/>
            <person name="Henrissat B."/>
            <person name="Nagy L.G."/>
            <person name="Aury J.M."/>
            <person name="Wincker P."/>
            <person name="Grigoriev I.V."/>
            <person name="Bonfante P."/>
            <person name="Martin F.M."/>
        </authorList>
    </citation>
    <scope>NUCLEOTIDE SEQUENCE [LARGE SCALE GENOMIC DNA]</scope>
    <source>
        <strain evidence="1 2">ATCC MYA-4762</strain>
    </source>
</reference>
<dbReference type="InParanoid" id="A0A3N4M0E5"/>
<organism evidence="1 2">
    <name type="scientific">Terfezia boudieri ATCC MYA-4762</name>
    <dbReference type="NCBI Taxonomy" id="1051890"/>
    <lineage>
        <taxon>Eukaryota</taxon>
        <taxon>Fungi</taxon>
        <taxon>Dikarya</taxon>
        <taxon>Ascomycota</taxon>
        <taxon>Pezizomycotina</taxon>
        <taxon>Pezizomycetes</taxon>
        <taxon>Pezizales</taxon>
        <taxon>Pezizaceae</taxon>
        <taxon>Terfezia</taxon>
    </lineage>
</organism>
<accession>A0A3N4M0E5</accession>
<dbReference type="EMBL" id="ML121535">
    <property type="protein sequence ID" value="RPB26401.1"/>
    <property type="molecule type" value="Genomic_DNA"/>
</dbReference>
<proteinExistence type="predicted"/>
<evidence type="ECO:0000313" key="2">
    <source>
        <dbReference type="Proteomes" id="UP000267821"/>
    </source>
</evidence>
<dbReference type="Proteomes" id="UP000267821">
    <property type="component" value="Unassembled WGS sequence"/>
</dbReference>
<protein>
    <submittedName>
        <fullName evidence="1">Uncharacterized protein</fullName>
    </submittedName>
</protein>
<gene>
    <name evidence="1" type="ORF">L211DRAFT_717707</name>
</gene>
<name>A0A3N4M0E5_9PEZI</name>
<keyword evidence="2" id="KW-1185">Reference proteome</keyword>
<dbReference type="AlphaFoldDB" id="A0A3N4M0E5"/>